<evidence type="ECO:0000256" key="1">
    <source>
        <dbReference type="ARBA" id="ARBA00013044"/>
    </source>
</evidence>
<dbReference type="OMA" id="YWFYLIR"/>
<feature type="compositionally biased region" description="Low complexity" evidence="2">
    <location>
        <begin position="1388"/>
        <end position="1409"/>
    </location>
</feature>
<feature type="region of interest" description="Disordered" evidence="2">
    <location>
        <begin position="1289"/>
        <end position="1364"/>
    </location>
</feature>
<organism evidence="4 5">
    <name type="scientific">Tieghemostelium lacteum</name>
    <name type="common">Slime mold</name>
    <name type="synonym">Dictyostelium lacteum</name>
    <dbReference type="NCBI Taxonomy" id="361077"/>
    <lineage>
        <taxon>Eukaryota</taxon>
        <taxon>Amoebozoa</taxon>
        <taxon>Evosea</taxon>
        <taxon>Eumycetozoa</taxon>
        <taxon>Dictyostelia</taxon>
        <taxon>Dictyosteliales</taxon>
        <taxon>Raperosteliaceae</taxon>
        <taxon>Tieghemostelium</taxon>
    </lineage>
</organism>
<feature type="compositionally biased region" description="Polar residues" evidence="2">
    <location>
        <begin position="1332"/>
        <end position="1344"/>
    </location>
</feature>
<dbReference type="InParanoid" id="A0A152AA45"/>
<feature type="compositionally biased region" description="Polar residues" evidence="2">
    <location>
        <begin position="901"/>
        <end position="913"/>
    </location>
</feature>
<evidence type="ECO:0000313" key="4">
    <source>
        <dbReference type="EMBL" id="KYR03090.1"/>
    </source>
</evidence>
<feature type="region of interest" description="Disordered" evidence="2">
    <location>
        <begin position="1388"/>
        <end position="1411"/>
    </location>
</feature>
<dbReference type="GO" id="GO:0046856">
    <property type="term" value="P:phosphatidylinositol dephosphorylation"/>
    <property type="evidence" value="ECO:0007669"/>
    <property type="project" value="TreeGrafter"/>
</dbReference>
<sequence length="1439" mass="163569">MTNNEIYANLNLIISDLYIILQPDTSNQQHALQSQSTPVTSVFIDRNTLQIEARSSDSSPILSGTLKSCTKIFGCLGIIRLLSSPYIICISECEKIGTIRKNQVIHKVAKTMIIPIASQPIPLSEEEKREEKNYLSYLTDILYTFDFYYSYTFDITQSEQRISAMEKLEKENPDLVTKPLWERADRRFFWNYYLQKDFIENSLHNFILPIVDGFIKVTEWEINTNPFKYILISRRSCKRTGTRFQSRGVDPLGHVANFVETEQIIVFDQVLTSFVQVRGSIPIIWQQKGKGLKPKPTVENSTMTDESFQRHMNELIELYGPGSIVNLIDQIGGEASIGDQFEMETSLYQQAHQLHYTAFDFHEKCKNNKYENLQELLEQVKPLLDKFGYLFKSVVPTLEPSMVQTGHFRTNCVDCLDRTNVVQSLFARYILHIQLMRMGIISSTQKIDMNLAFETEFKNIWADNADVMSQQYTGTGALKTDYTRTGKRSMKGTMTDGVNSVKRYIHKNFKDDDKQVAIDLFLGKFQVEKFTTSTGIANNGAVSLPDSESQINEFPVEYIDEDLDAKGDQGIIKLTDQCSIITWVKFNGRKSEYRFKNEQDIDILFIEKSKMNHKLLNLYHRASPEPIKVLFSSSFTREQFLQSLYKRPLSYRFLPICEQQGKDYIEYLEKEKVLKVNQLTKDFLTFSDDDDDDAHYDQDGNERPKLHKKKNVDNGDVLPETTTSSSLDQKVEEEEEEESGIKFSPPSQKMKHKLLDMFNSFIGSWNMENITLNSTFVANWIPKNKDFYSISAQRIASYKLSPGFVMNYKQYWFYLIRQYLGHDYTTVATATTDNTASIVLVRKSLINSVNNISVSYIQKRLPFKKSLSTSSNANQTGQNSPQSGIISETNTSTHSNNTTTGLQINSKEITTSASTQTTNSKDSNNNNNNVHHTTKETTTSTITSVTNFLFGSKKLKDYGQKLMGGGVTSSDKVSDQKLKDMSTQIYGTTITLQLRDTSICFVNYCNNTPTTTFSNTPLVDDENGLVSFIKNKQYLNGSTRYIFWSGDYDQSTLQKYRWTPSCDHTKLHDDEPGRGVIYWKSLMESEPLLESLNSSDSQSTDSLSASHGDGTGSPGSSNVYIYPPLSFNYSLPVLSPYSWLSIQDIPCFIVIKDLYCEPFELIPSGTKLEAFIEFNASHLICEGDSANTRTSIIRSPIPIWNDKIELRSFIDDKEYLKTQYIQVAIFNRELMDQSVIGKGSIPLLQACGEKSHHFKIPLTLQDEFSCYLHGEIQVYSKSEIYRMVQDTAMSQTNSQEPPPPIPSRSNRQHRSAPSPPISNPSPNGKSPVLSYKSPNFDNISSSPTDHSHIHQQQQQQSSTPTKSSFLDNLTKSVVDNIKVPGEFLLNSFSGTSTPPSTTSVSDSNSTSTTLDQPIDFIEIEAMHKTNDVKDDDKKEEHND</sequence>
<keyword evidence="5" id="KW-1185">Reference proteome</keyword>
<feature type="compositionally biased region" description="Polar residues" evidence="2">
    <location>
        <begin position="867"/>
        <end position="886"/>
    </location>
</feature>
<feature type="region of interest" description="Disordered" evidence="2">
    <location>
        <begin position="1092"/>
        <end position="1113"/>
    </location>
</feature>
<feature type="compositionally biased region" description="Low complexity" evidence="2">
    <location>
        <begin position="887"/>
        <end position="900"/>
    </location>
</feature>
<name>A0A152AA45_TIELA</name>
<proteinExistence type="predicted"/>
<feature type="compositionally biased region" description="Low complexity" evidence="2">
    <location>
        <begin position="1092"/>
        <end position="1106"/>
    </location>
</feature>
<dbReference type="EMBL" id="LODT01000001">
    <property type="protein sequence ID" value="KYR03090.1"/>
    <property type="molecule type" value="Genomic_DNA"/>
</dbReference>
<dbReference type="InterPro" id="IPR002013">
    <property type="entry name" value="SAC_dom"/>
</dbReference>
<dbReference type="GO" id="GO:0004439">
    <property type="term" value="F:phosphatidylinositol-4,5-bisphosphate 5-phosphatase activity"/>
    <property type="evidence" value="ECO:0007669"/>
    <property type="project" value="UniProtKB-EC"/>
</dbReference>
<evidence type="ECO:0000313" key="5">
    <source>
        <dbReference type="Proteomes" id="UP000076078"/>
    </source>
</evidence>
<feature type="region of interest" description="Disordered" evidence="2">
    <location>
        <begin position="867"/>
        <end position="938"/>
    </location>
</feature>
<feature type="domain" description="SAC" evidence="3">
    <location>
        <begin position="138"/>
        <end position="474"/>
    </location>
</feature>
<feature type="compositionally biased region" description="Basic and acidic residues" evidence="2">
    <location>
        <begin position="695"/>
        <end position="704"/>
    </location>
</feature>
<dbReference type="PANTHER" id="PTHR45662:SF9">
    <property type="entry name" value="SAC DOMAIN-CONTAINING PROTEIN"/>
    <property type="match status" value="1"/>
</dbReference>
<dbReference type="Pfam" id="PF02383">
    <property type="entry name" value="Syja_N"/>
    <property type="match status" value="1"/>
</dbReference>
<protein>
    <recommendedName>
        <fullName evidence="1">phosphoinositide 5-phosphatase</fullName>
        <ecNumber evidence="1">3.1.3.36</ecNumber>
    </recommendedName>
</protein>
<accession>A0A152AA45</accession>
<dbReference type="InterPro" id="IPR036691">
    <property type="entry name" value="Endo/exonu/phosph_ase_sf"/>
</dbReference>
<evidence type="ECO:0000256" key="2">
    <source>
        <dbReference type="SAM" id="MobiDB-lite"/>
    </source>
</evidence>
<dbReference type="GO" id="GO:0005783">
    <property type="term" value="C:endoplasmic reticulum"/>
    <property type="evidence" value="ECO:0007669"/>
    <property type="project" value="TreeGrafter"/>
</dbReference>
<dbReference type="EC" id="3.1.3.36" evidence="1"/>
<dbReference type="STRING" id="361077.A0A152AA45"/>
<dbReference type="Gene3D" id="3.60.10.10">
    <property type="entry name" value="Endonuclease/exonuclease/phosphatase"/>
    <property type="match status" value="1"/>
</dbReference>
<dbReference type="OrthoDB" id="405996at2759"/>
<dbReference type="PROSITE" id="PS50275">
    <property type="entry name" value="SAC"/>
    <property type="match status" value="1"/>
</dbReference>
<dbReference type="GO" id="GO:0043812">
    <property type="term" value="F:phosphatidylinositol-4-phosphate phosphatase activity"/>
    <property type="evidence" value="ECO:0007669"/>
    <property type="project" value="TreeGrafter"/>
</dbReference>
<comment type="caution">
    <text evidence="4">The sequence shown here is derived from an EMBL/GenBank/DDBJ whole genome shotgun (WGS) entry which is preliminary data.</text>
</comment>
<reference evidence="4 5" key="1">
    <citation type="submission" date="2015-12" db="EMBL/GenBank/DDBJ databases">
        <title>Dictyostelia acquired genes for synthesis and detection of signals that induce cell-type specialization by lateral gene transfer from prokaryotes.</title>
        <authorList>
            <person name="Gloeckner G."/>
            <person name="Schaap P."/>
        </authorList>
    </citation>
    <scope>NUCLEOTIDE SEQUENCE [LARGE SCALE GENOMIC DNA]</scope>
    <source>
        <strain evidence="4 5">TK</strain>
    </source>
</reference>
<gene>
    <name evidence="4" type="ORF">DLAC_00582</name>
</gene>
<dbReference type="Proteomes" id="UP000076078">
    <property type="component" value="Unassembled WGS sequence"/>
</dbReference>
<evidence type="ECO:0000259" key="3">
    <source>
        <dbReference type="PROSITE" id="PS50275"/>
    </source>
</evidence>
<dbReference type="PANTHER" id="PTHR45662">
    <property type="entry name" value="PHOSPHATIDYLINOSITIDE PHOSPHATASE SAC1"/>
    <property type="match status" value="1"/>
</dbReference>
<dbReference type="FunCoup" id="A0A152AA45">
    <property type="interactions" value="594"/>
</dbReference>
<feature type="compositionally biased region" description="Low complexity" evidence="2">
    <location>
        <begin position="914"/>
        <end position="938"/>
    </location>
</feature>
<feature type="region of interest" description="Disordered" evidence="2">
    <location>
        <begin position="690"/>
        <end position="747"/>
    </location>
</feature>